<dbReference type="Proteomes" id="UP001165667">
    <property type="component" value="Unassembled WGS sequence"/>
</dbReference>
<dbReference type="RefSeq" id="WP_282587270.1">
    <property type="nucleotide sequence ID" value="NZ_JAMOIM010000019.1"/>
</dbReference>
<evidence type="ECO:0000256" key="2">
    <source>
        <dbReference type="ARBA" id="ARBA00022617"/>
    </source>
</evidence>
<protein>
    <submittedName>
        <fullName evidence="10">Cytochrome P450</fullName>
    </submittedName>
</protein>
<keyword evidence="11" id="KW-1185">Reference proteome</keyword>
<dbReference type="PROSITE" id="PS00086">
    <property type="entry name" value="CYTOCHROME_P450"/>
    <property type="match status" value="1"/>
</dbReference>
<name>A0AA42CPY3_9HYPH</name>
<keyword evidence="2 7" id="KW-0349">Heme</keyword>
<keyword evidence="4 8" id="KW-0560">Oxidoreductase</keyword>
<comment type="similarity">
    <text evidence="1 8">Belongs to the cytochrome P450 family.</text>
</comment>
<gene>
    <name evidence="10" type="ORF">M8523_23075</name>
</gene>
<dbReference type="InterPro" id="IPR002401">
    <property type="entry name" value="Cyt_P450_E_grp-I"/>
</dbReference>
<keyword evidence="3 7" id="KW-0479">Metal-binding</keyword>
<organism evidence="10 11">
    <name type="scientific">Lichenifustis flavocetrariae</name>
    <dbReference type="NCBI Taxonomy" id="2949735"/>
    <lineage>
        <taxon>Bacteria</taxon>
        <taxon>Pseudomonadati</taxon>
        <taxon>Pseudomonadota</taxon>
        <taxon>Alphaproteobacteria</taxon>
        <taxon>Hyphomicrobiales</taxon>
        <taxon>Lichenihabitantaceae</taxon>
        <taxon>Lichenifustis</taxon>
    </lineage>
</organism>
<dbReference type="GO" id="GO:0020037">
    <property type="term" value="F:heme binding"/>
    <property type="evidence" value="ECO:0007669"/>
    <property type="project" value="InterPro"/>
</dbReference>
<keyword evidence="6 8" id="KW-0503">Monooxygenase</keyword>
<evidence type="ECO:0000256" key="8">
    <source>
        <dbReference type="RuleBase" id="RU000461"/>
    </source>
</evidence>
<evidence type="ECO:0000256" key="3">
    <source>
        <dbReference type="ARBA" id="ARBA00022723"/>
    </source>
</evidence>
<evidence type="ECO:0000256" key="7">
    <source>
        <dbReference type="PIRSR" id="PIRSR602401-1"/>
    </source>
</evidence>
<feature type="binding site" description="axial binding residue" evidence="7">
    <location>
        <position position="426"/>
    </location>
    <ligand>
        <name>heme</name>
        <dbReference type="ChEBI" id="CHEBI:30413"/>
    </ligand>
    <ligandPart>
        <name>Fe</name>
        <dbReference type="ChEBI" id="CHEBI:18248"/>
    </ligandPart>
</feature>
<dbReference type="AlphaFoldDB" id="A0AA42CPY3"/>
<sequence length="485" mass="53890">MTSLDAAGPSRFAVTPEPGLSPHHFEAPGPPPVDRPLGTLALLKELRRNPVATWTRLHYDRLLLSGESILGKIVVVSDPALIRHILVDNVANYPKDRLQQRVLSSGLGRGLLLAEGDNWRMQRRALAPLFTPRTVMSFQVAMADVASELVERWDRQRDGRRLDASREMARATLHVLARTIFSDGLGRRTEDFIAAVTRYLEAMGKLDPLDILDMPAWIPRVGRLKARSTLQFFDGVVTTMIEERRSLIQKSPEAAPRDLLTLLLEAADPESGEGLSEDDIKANIVTFIAAGHETTSNTLTWALYLVSQDPHARARLEAEVDRELPDGRFVPGSIDALPYTRAVIDEALRLYPPAATLTRDAIGPDMLGTLRVKAGGRIVISPWVLHRHNKLWPSPGVFDPNRFLEPNKQSIDRFAYLPFGAGPRVCIGASFAIQEAVIILATVVRRYRLDLCAGHVVMPLQRVSLRPQGGMPMLASQRNRDQRTL</sequence>
<dbReference type="PRINTS" id="PR00463">
    <property type="entry name" value="EP450I"/>
</dbReference>
<evidence type="ECO:0000256" key="1">
    <source>
        <dbReference type="ARBA" id="ARBA00010617"/>
    </source>
</evidence>
<dbReference type="SUPFAM" id="SSF48264">
    <property type="entry name" value="Cytochrome P450"/>
    <property type="match status" value="1"/>
</dbReference>
<dbReference type="GO" id="GO:0016705">
    <property type="term" value="F:oxidoreductase activity, acting on paired donors, with incorporation or reduction of molecular oxygen"/>
    <property type="evidence" value="ECO:0007669"/>
    <property type="project" value="InterPro"/>
</dbReference>
<proteinExistence type="inferred from homology"/>
<dbReference type="PANTHER" id="PTHR24291:SF50">
    <property type="entry name" value="BIFUNCTIONAL ALBAFLAVENONE MONOOXYGENASE_TERPENE SYNTHASE"/>
    <property type="match status" value="1"/>
</dbReference>
<dbReference type="PANTHER" id="PTHR24291">
    <property type="entry name" value="CYTOCHROME P450 FAMILY 4"/>
    <property type="match status" value="1"/>
</dbReference>
<dbReference type="InterPro" id="IPR050196">
    <property type="entry name" value="Cytochrome_P450_Monoox"/>
</dbReference>
<evidence type="ECO:0000313" key="10">
    <source>
        <dbReference type="EMBL" id="MCW6510895.1"/>
    </source>
</evidence>
<keyword evidence="5 7" id="KW-0408">Iron</keyword>
<dbReference type="InterPro" id="IPR036396">
    <property type="entry name" value="Cyt_P450_sf"/>
</dbReference>
<dbReference type="Gene3D" id="1.10.630.10">
    <property type="entry name" value="Cytochrome P450"/>
    <property type="match status" value="1"/>
</dbReference>
<dbReference type="InterPro" id="IPR017972">
    <property type="entry name" value="Cyt_P450_CS"/>
</dbReference>
<feature type="region of interest" description="Disordered" evidence="9">
    <location>
        <begin position="1"/>
        <end position="32"/>
    </location>
</feature>
<evidence type="ECO:0000256" key="5">
    <source>
        <dbReference type="ARBA" id="ARBA00023004"/>
    </source>
</evidence>
<dbReference type="EMBL" id="JAMOIM010000019">
    <property type="protein sequence ID" value="MCW6510895.1"/>
    <property type="molecule type" value="Genomic_DNA"/>
</dbReference>
<evidence type="ECO:0000256" key="4">
    <source>
        <dbReference type="ARBA" id="ARBA00023002"/>
    </source>
</evidence>
<dbReference type="PRINTS" id="PR00385">
    <property type="entry name" value="P450"/>
</dbReference>
<dbReference type="Pfam" id="PF00067">
    <property type="entry name" value="p450"/>
    <property type="match status" value="1"/>
</dbReference>
<comment type="caution">
    <text evidence="10">The sequence shown here is derived from an EMBL/GenBank/DDBJ whole genome shotgun (WGS) entry which is preliminary data.</text>
</comment>
<reference evidence="10" key="1">
    <citation type="submission" date="2022-05" db="EMBL/GenBank/DDBJ databases">
        <authorList>
            <person name="Pankratov T."/>
        </authorList>
    </citation>
    <scope>NUCLEOTIDE SEQUENCE</scope>
    <source>
        <strain evidence="10">BP6-180914</strain>
    </source>
</reference>
<dbReference type="GO" id="GO:0004497">
    <property type="term" value="F:monooxygenase activity"/>
    <property type="evidence" value="ECO:0007669"/>
    <property type="project" value="UniProtKB-KW"/>
</dbReference>
<evidence type="ECO:0000256" key="6">
    <source>
        <dbReference type="ARBA" id="ARBA00023033"/>
    </source>
</evidence>
<comment type="cofactor">
    <cofactor evidence="7">
        <name>heme</name>
        <dbReference type="ChEBI" id="CHEBI:30413"/>
    </cofactor>
</comment>
<accession>A0AA42CPY3</accession>
<dbReference type="InterPro" id="IPR001128">
    <property type="entry name" value="Cyt_P450"/>
</dbReference>
<evidence type="ECO:0000256" key="9">
    <source>
        <dbReference type="SAM" id="MobiDB-lite"/>
    </source>
</evidence>
<evidence type="ECO:0000313" key="11">
    <source>
        <dbReference type="Proteomes" id="UP001165667"/>
    </source>
</evidence>
<dbReference type="GO" id="GO:0005506">
    <property type="term" value="F:iron ion binding"/>
    <property type="evidence" value="ECO:0007669"/>
    <property type="project" value="InterPro"/>
</dbReference>